<reference evidence="3 4" key="1">
    <citation type="submission" date="2015-09" db="EMBL/GenBank/DDBJ databases">
        <title>Genome sequence of the marine flavobacterium Croceitalea dokdonensis DOKDO 023 that contains proton- and sodium-pumping rhodopsins.</title>
        <authorList>
            <person name="Kwon S.-K."/>
            <person name="Lee H.K."/>
            <person name="Kwak M.-J."/>
            <person name="Kim J.F."/>
        </authorList>
    </citation>
    <scope>NUCLEOTIDE SEQUENCE [LARGE SCALE GENOMIC DNA]</scope>
    <source>
        <strain evidence="3 4">DOKDO 023</strain>
    </source>
</reference>
<dbReference type="Pfam" id="PF00892">
    <property type="entry name" value="EamA"/>
    <property type="match status" value="1"/>
</dbReference>
<dbReference type="PATRIC" id="fig|1300341.3.peg.590"/>
<protein>
    <submittedName>
        <fullName evidence="3">Integral membrane protein</fullName>
    </submittedName>
</protein>
<feature type="transmembrane region" description="Helical" evidence="1">
    <location>
        <begin position="269"/>
        <end position="286"/>
    </location>
</feature>
<dbReference type="SUPFAM" id="SSF103481">
    <property type="entry name" value="Multidrug resistance efflux transporter EmrE"/>
    <property type="match status" value="2"/>
</dbReference>
<feature type="transmembrane region" description="Helical" evidence="1">
    <location>
        <begin position="211"/>
        <end position="229"/>
    </location>
</feature>
<dbReference type="InterPro" id="IPR037185">
    <property type="entry name" value="EmrE-like"/>
</dbReference>
<keyword evidence="4" id="KW-1185">Reference proteome</keyword>
<feature type="transmembrane region" description="Helical" evidence="1">
    <location>
        <begin position="86"/>
        <end position="110"/>
    </location>
</feature>
<comment type="caution">
    <text evidence="3">The sequence shown here is derived from an EMBL/GenBank/DDBJ whole genome shotgun (WGS) entry which is preliminary data.</text>
</comment>
<dbReference type="InterPro" id="IPR000620">
    <property type="entry name" value="EamA_dom"/>
</dbReference>
<dbReference type="Gene3D" id="1.10.3730.20">
    <property type="match status" value="2"/>
</dbReference>
<dbReference type="STRING" id="1300341.I595_597"/>
<feature type="domain" description="EamA" evidence="2">
    <location>
        <begin position="150"/>
        <end position="285"/>
    </location>
</feature>
<feature type="transmembrane region" description="Helical" evidence="1">
    <location>
        <begin position="178"/>
        <end position="199"/>
    </location>
</feature>
<proteinExistence type="predicted"/>
<dbReference type="OrthoDB" id="1524053at2"/>
<dbReference type="Proteomes" id="UP000050280">
    <property type="component" value="Unassembled WGS sequence"/>
</dbReference>
<organism evidence="3 4">
    <name type="scientific">Croceitalea dokdonensis DOKDO 023</name>
    <dbReference type="NCBI Taxonomy" id="1300341"/>
    <lineage>
        <taxon>Bacteria</taxon>
        <taxon>Pseudomonadati</taxon>
        <taxon>Bacteroidota</taxon>
        <taxon>Flavobacteriia</taxon>
        <taxon>Flavobacteriales</taxon>
        <taxon>Flavobacteriaceae</taxon>
        <taxon>Croceitalea</taxon>
    </lineage>
</organism>
<name>A0A0P7A9V9_9FLAO</name>
<evidence type="ECO:0000259" key="2">
    <source>
        <dbReference type="Pfam" id="PF00892"/>
    </source>
</evidence>
<feature type="transmembrane region" description="Helical" evidence="1">
    <location>
        <begin position="6"/>
        <end position="21"/>
    </location>
</feature>
<feature type="transmembrane region" description="Helical" evidence="1">
    <location>
        <begin position="59"/>
        <end position="79"/>
    </location>
</feature>
<evidence type="ECO:0000313" key="3">
    <source>
        <dbReference type="EMBL" id="KPM33691.1"/>
    </source>
</evidence>
<accession>A0A0P7A9V9</accession>
<feature type="transmembrane region" description="Helical" evidence="1">
    <location>
        <begin position="146"/>
        <end position="166"/>
    </location>
</feature>
<sequence length="287" mass="31177">MIDLGFSVLCSSLIFVVFKLFDTYKVQTLFAIITNYVVACATGLFFYESGVNLATIPAKPWFFGTLVLGVLFIVIFNIMAKTAQTVGVSVASVATKMSLVIPVLVGVIAYEEQLSFLKVIGILLAMAAVYFASMKERDFKFSKNTLILPILVFLGSGIIDASINYFRQTALTEDEFPLFSATVFGAAAISGFVFIGLKAMKQSLKINVKNILGGLALGIPNYFSIFFLLRALQNNVLNSASVFTLNNVAIVMFSTLLGILLFKEKLGTKNWLGIGMAIASILLVALF</sequence>
<dbReference type="GO" id="GO:0016020">
    <property type="term" value="C:membrane"/>
    <property type="evidence" value="ECO:0007669"/>
    <property type="project" value="InterPro"/>
</dbReference>
<dbReference type="AlphaFoldDB" id="A0A0P7A9V9"/>
<evidence type="ECO:0000313" key="4">
    <source>
        <dbReference type="Proteomes" id="UP000050280"/>
    </source>
</evidence>
<feature type="transmembrane region" description="Helical" evidence="1">
    <location>
        <begin position="116"/>
        <end position="134"/>
    </location>
</feature>
<gene>
    <name evidence="3" type="ORF">I595_597</name>
</gene>
<feature type="transmembrane region" description="Helical" evidence="1">
    <location>
        <begin position="241"/>
        <end position="262"/>
    </location>
</feature>
<dbReference type="EMBL" id="LDJX01000001">
    <property type="protein sequence ID" value="KPM33691.1"/>
    <property type="molecule type" value="Genomic_DNA"/>
</dbReference>
<feature type="transmembrane region" description="Helical" evidence="1">
    <location>
        <begin position="28"/>
        <end position="47"/>
    </location>
</feature>
<keyword evidence="1" id="KW-0812">Transmembrane</keyword>
<keyword evidence="1" id="KW-0472">Membrane</keyword>
<dbReference type="RefSeq" id="WP_054557841.1">
    <property type="nucleotide sequence ID" value="NZ_LDJX01000001.1"/>
</dbReference>
<keyword evidence="1" id="KW-1133">Transmembrane helix</keyword>
<evidence type="ECO:0000256" key="1">
    <source>
        <dbReference type="SAM" id="Phobius"/>
    </source>
</evidence>